<dbReference type="GO" id="GO:0030145">
    <property type="term" value="F:manganese ion binding"/>
    <property type="evidence" value="ECO:0007669"/>
    <property type="project" value="TreeGrafter"/>
</dbReference>
<dbReference type="EMBL" id="BARS01045118">
    <property type="protein sequence ID" value="GAG29523.1"/>
    <property type="molecule type" value="Genomic_DNA"/>
</dbReference>
<feature type="non-terminal residue" evidence="2">
    <location>
        <position position="1"/>
    </location>
</feature>
<dbReference type="SUPFAM" id="SSF56300">
    <property type="entry name" value="Metallo-dependent phosphatases"/>
    <property type="match status" value="1"/>
</dbReference>
<accession>X0WYN3</accession>
<dbReference type="GO" id="GO:0047734">
    <property type="term" value="F:CDP-glycerol diphosphatase activity"/>
    <property type="evidence" value="ECO:0007669"/>
    <property type="project" value="TreeGrafter"/>
</dbReference>
<dbReference type="InterPro" id="IPR004843">
    <property type="entry name" value="Calcineurin-like_PHP"/>
</dbReference>
<evidence type="ECO:0000313" key="2">
    <source>
        <dbReference type="EMBL" id="GAG29523.1"/>
    </source>
</evidence>
<proteinExistence type="predicted"/>
<evidence type="ECO:0000259" key="1">
    <source>
        <dbReference type="Pfam" id="PF00149"/>
    </source>
</evidence>
<dbReference type="InterPro" id="IPR029052">
    <property type="entry name" value="Metallo-depent_PP-like"/>
</dbReference>
<gene>
    <name evidence="2" type="ORF">S01H1_68059</name>
</gene>
<dbReference type="PANTHER" id="PTHR16509:SF1">
    <property type="entry name" value="MANGANESE-DEPENDENT ADP-RIBOSE_CDP-ALCOHOL DIPHOSPHATASE"/>
    <property type="match status" value="1"/>
</dbReference>
<dbReference type="Pfam" id="PF00149">
    <property type="entry name" value="Metallophos"/>
    <property type="match status" value="1"/>
</dbReference>
<name>X0WYN3_9ZZZZ</name>
<reference evidence="2" key="1">
    <citation type="journal article" date="2014" name="Front. Microbiol.">
        <title>High frequency of phylogenetically diverse reductive dehalogenase-homologous genes in deep subseafloor sedimentary metagenomes.</title>
        <authorList>
            <person name="Kawai M."/>
            <person name="Futagami T."/>
            <person name="Toyoda A."/>
            <person name="Takaki Y."/>
            <person name="Nishi S."/>
            <person name="Hori S."/>
            <person name="Arai W."/>
            <person name="Tsubouchi T."/>
            <person name="Morono Y."/>
            <person name="Uchiyama I."/>
            <person name="Ito T."/>
            <person name="Fujiyama A."/>
            <person name="Inagaki F."/>
            <person name="Takami H."/>
        </authorList>
    </citation>
    <scope>NUCLEOTIDE SEQUENCE</scope>
    <source>
        <strain evidence="2">Expedition CK06-06</strain>
    </source>
</reference>
<dbReference type="GO" id="GO:0008663">
    <property type="term" value="F:2',3'-cyclic-nucleotide 2'-phosphodiesterase activity"/>
    <property type="evidence" value="ECO:0007669"/>
    <property type="project" value="TreeGrafter"/>
</dbReference>
<dbReference type="GO" id="GO:0047631">
    <property type="term" value="F:ADP-ribose diphosphatase activity"/>
    <property type="evidence" value="ECO:0007669"/>
    <property type="project" value="TreeGrafter"/>
</dbReference>
<dbReference type="Gene3D" id="3.60.21.10">
    <property type="match status" value="2"/>
</dbReference>
<sequence>ADRETRIGRRYREAAGKLERAVADFNGRELAFVLDLGDIIDTSRPEDLAPVLAAYSRLRHKLHPVAGNHGYALSRAMITRLLESPEAYYSFAPAPGWEFVVLDGQDAGYGVLGGRQLEWLSAELAEAREAGNRVVVASHFAVTRKAASHHLMKTPEPVLNAEERAGCVVAHLAGHDHRGGYALVNGIHHLTLQGLVEAPRAANGYGRIEVYENFLLLCGTGTVPARLMRF</sequence>
<dbReference type="AlphaFoldDB" id="X0WYN3"/>
<dbReference type="PANTHER" id="PTHR16509">
    <property type="match status" value="1"/>
</dbReference>
<feature type="domain" description="Calcineurin-like phosphoesterase" evidence="1">
    <location>
        <begin position="18"/>
        <end position="178"/>
    </location>
</feature>
<protein>
    <recommendedName>
        <fullName evidence="1">Calcineurin-like phosphoesterase domain-containing protein</fullName>
    </recommendedName>
</protein>
<comment type="caution">
    <text evidence="2">The sequence shown here is derived from an EMBL/GenBank/DDBJ whole genome shotgun (WGS) entry which is preliminary data.</text>
</comment>
<organism evidence="2">
    <name type="scientific">marine sediment metagenome</name>
    <dbReference type="NCBI Taxonomy" id="412755"/>
    <lineage>
        <taxon>unclassified sequences</taxon>
        <taxon>metagenomes</taxon>
        <taxon>ecological metagenomes</taxon>
    </lineage>
</organism>